<organism evidence="3 4">
    <name type="scientific">Nonomuraea jabiensis</name>
    <dbReference type="NCBI Taxonomy" id="882448"/>
    <lineage>
        <taxon>Bacteria</taxon>
        <taxon>Bacillati</taxon>
        <taxon>Actinomycetota</taxon>
        <taxon>Actinomycetes</taxon>
        <taxon>Streptosporangiales</taxon>
        <taxon>Streptosporangiaceae</taxon>
        <taxon>Nonomuraea</taxon>
    </lineage>
</organism>
<feature type="repeat" description="TPR" evidence="1">
    <location>
        <begin position="139"/>
        <end position="172"/>
    </location>
</feature>
<feature type="transmembrane region" description="Helical" evidence="2">
    <location>
        <begin position="346"/>
        <end position="364"/>
    </location>
</feature>
<dbReference type="SMART" id="SM00028">
    <property type="entry name" value="TPR"/>
    <property type="match status" value="5"/>
</dbReference>
<evidence type="ECO:0000313" key="3">
    <source>
        <dbReference type="EMBL" id="MBB5775552.1"/>
    </source>
</evidence>
<dbReference type="PANTHER" id="PTHR15544">
    <property type="entry name" value="OSMOSIS RESPONSIVE FACTOR"/>
    <property type="match status" value="1"/>
</dbReference>
<dbReference type="InterPro" id="IPR052658">
    <property type="entry name" value="TPR-containing"/>
</dbReference>
<dbReference type="Pfam" id="PF13432">
    <property type="entry name" value="TPR_16"/>
    <property type="match status" value="3"/>
</dbReference>
<feature type="repeat" description="TPR" evidence="1">
    <location>
        <begin position="37"/>
        <end position="70"/>
    </location>
</feature>
<feature type="transmembrane region" description="Helical" evidence="2">
    <location>
        <begin position="370"/>
        <end position="387"/>
    </location>
</feature>
<feature type="repeat" description="TPR" evidence="1">
    <location>
        <begin position="105"/>
        <end position="138"/>
    </location>
</feature>
<keyword evidence="2" id="KW-1133">Transmembrane helix</keyword>
<dbReference type="PROSITE" id="PS50005">
    <property type="entry name" value="TPR"/>
    <property type="match status" value="4"/>
</dbReference>
<feature type="transmembrane region" description="Helical" evidence="2">
    <location>
        <begin position="241"/>
        <end position="265"/>
    </location>
</feature>
<dbReference type="PANTHER" id="PTHR15544:SF0">
    <property type="entry name" value="TETRATRICOPEPTIDE REPEAT PROTEIN 33"/>
    <property type="match status" value="1"/>
</dbReference>
<dbReference type="SUPFAM" id="SSF48452">
    <property type="entry name" value="TPR-like"/>
    <property type="match status" value="1"/>
</dbReference>
<dbReference type="InterPro" id="IPR011990">
    <property type="entry name" value="TPR-like_helical_dom_sf"/>
</dbReference>
<sequence length="400" mass="42428">MNPRESILRAGTLLRMRRPADAERELRGVLAVQPEHFTAFSLLGLALVQQGRTAEAVSAAQEAVRLAPDQSYPHYMAGQVYLRIQRPDLAVTAAETSLAHNPESASTWELLARAHLRLGRYRQVVEAAHRGLAIDPQESDLVSLLAMAHVQLGEAEQARAAAADAVRLDPESETAHLAYGHAALLAGDAKTAAAAFREVLRLDPGFDPARDLLVTALKQRNPLYRILSNLRGRFLGGWRMVLLLPAVPPLIAVFVLIAVLHWAAWVAEAVTVLRLARAKATRLLFEGVEARVAVASCALLAAGVGVLALGIALGQDALGTAGAALMALVTPVQEATHTGSARGRRVLYGWTGLLAVAIVASVVLGSTSVALLAGYAGIGTIWVAAGVRRLSPAPERQPAR</sequence>
<reference evidence="3 4" key="1">
    <citation type="submission" date="2020-08" db="EMBL/GenBank/DDBJ databases">
        <title>Sequencing the genomes of 1000 actinobacteria strains.</title>
        <authorList>
            <person name="Klenk H.-P."/>
        </authorList>
    </citation>
    <scope>NUCLEOTIDE SEQUENCE [LARGE SCALE GENOMIC DNA]</scope>
    <source>
        <strain evidence="3 4">DSM 45507</strain>
    </source>
</reference>
<name>A0A7W9G1R6_9ACTN</name>
<accession>A0A7W9G1R6</accession>
<dbReference type="Proteomes" id="UP000579153">
    <property type="component" value="Unassembled WGS sequence"/>
</dbReference>
<evidence type="ECO:0000313" key="4">
    <source>
        <dbReference type="Proteomes" id="UP000579153"/>
    </source>
</evidence>
<dbReference type="EMBL" id="JACHMB010000001">
    <property type="protein sequence ID" value="MBB5775552.1"/>
    <property type="molecule type" value="Genomic_DNA"/>
</dbReference>
<feature type="transmembrane region" description="Helical" evidence="2">
    <location>
        <begin position="292"/>
        <end position="313"/>
    </location>
</feature>
<protein>
    <submittedName>
        <fullName evidence="3">Cytochrome c-type biogenesis protein CcmH/NrfG</fullName>
    </submittedName>
</protein>
<feature type="repeat" description="TPR" evidence="1">
    <location>
        <begin position="173"/>
        <end position="206"/>
    </location>
</feature>
<dbReference type="InterPro" id="IPR019734">
    <property type="entry name" value="TPR_rpt"/>
</dbReference>
<comment type="caution">
    <text evidence="3">The sequence shown here is derived from an EMBL/GenBank/DDBJ whole genome shotgun (WGS) entry which is preliminary data.</text>
</comment>
<keyword evidence="2" id="KW-0812">Transmembrane</keyword>
<dbReference type="AlphaFoldDB" id="A0A7W9G1R6"/>
<dbReference type="RefSeq" id="WP_185069222.1">
    <property type="nucleotide sequence ID" value="NZ_JACHMB010000001.1"/>
</dbReference>
<keyword evidence="4" id="KW-1185">Reference proteome</keyword>
<evidence type="ECO:0000256" key="1">
    <source>
        <dbReference type="PROSITE-ProRule" id="PRU00339"/>
    </source>
</evidence>
<keyword evidence="1" id="KW-0802">TPR repeat</keyword>
<proteinExistence type="predicted"/>
<dbReference type="Gene3D" id="1.25.40.10">
    <property type="entry name" value="Tetratricopeptide repeat domain"/>
    <property type="match status" value="2"/>
</dbReference>
<keyword evidence="2" id="KW-0472">Membrane</keyword>
<evidence type="ECO:0000256" key="2">
    <source>
        <dbReference type="SAM" id="Phobius"/>
    </source>
</evidence>
<gene>
    <name evidence="3" type="ORF">HD596_002308</name>
</gene>